<dbReference type="Proteomes" id="UP000266178">
    <property type="component" value="Unassembled WGS sequence"/>
</dbReference>
<organism evidence="9 10">
    <name type="scientific">Meiothermus granaticius NBRC 107808</name>
    <dbReference type="NCBI Taxonomy" id="1227551"/>
    <lineage>
        <taxon>Bacteria</taxon>
        <taxon>Thermotogati</taxon>
        <taxon>Deinococcota</taxon>
        <taxon>Deinococci</taxon>
        <taxon>Thermales</taxon>
        <taxon>Thermaceae</taxon>
        <taxon>Meiothermus</taxon>
    </lineage>
</organism>
<accession>A0A399FAK1</accession>
<reference evidence="9 10" key="1">
    <citation type="submission" date="2018-08" db="EMBL/GenBank/DDBJ databases">
        <title>Meiothermus granaticius genome AF-68 sequencing project.</title>
        <authorList>
            <person name="Da Costa M.S."/>
            <person name="Albuquerque L."/>
            <person name="Raposo P."/>
            <person name="Froufe H.J.C."/>
            <person name="Barroso C.S."/>
            <person name="Egas C."/>
        </authorList>
    </citation>
    <scope>NUCLEOTIDE SEQUENCE [LARGE SCALE GENOMIC DNA]</scope>
    <source>
        <strain evidence="9 10">AF-68</strain>
    </source>
</reference>
<feature type="transmembrane region" description="Helical" evidence="7">
    <location>
        <begin position="142"/>
        <end position="162"/>
    </location>
</feature>
<dbReference type="SUPFAM" id="SSF48317">
    <property type="entry name" value="Acid phosphatase/Vanadium-dependent haloperoxidase"/>
    <property type="match status" value="1"/>
</dbReference>
<keyword evidence="4" id="KW-0378">Hydrolase</keyword>
<dbReference type="CDD" id="cd03392">
    <property type="entry name" value="PAP2_like_2"/>
    <property type="match status" value="1"/>
</dbReference>
<evidence type="ECO:0000256" key="1">
    <source>
        <dbReference type="ARBA" id="ARBA00004651"/>
    </source>
</evidence>
<gene>
    <name evidence="9" type="ORF">Mgrana_00958</name>
</gene>
<sequence length="221" mass="23827">MNLSSTPAPKVRSLVLQPIFWLGLLGLVLPTLGFALLAGEIARHQPLPWDNSLLLSIHRLASPALDRGMIAITKAGGFLGMLLLVIGVLGYLALRRRWDQAVFFGLAAAGAEAGNLLLKAIFHRVRPDLWPSPTPEHDYSFPSGHAMGGVAVMAGLIVLAWPTRARWPVLILGSAFALAVSFSRLYLGVHFPSDVLASWGASLAWVTLLGLVFRRSLTARP</sequence>
<dbReference type="RefSeq" id="WP_170146400.1">
    <property type="nucleotide sequence ID" value="NZ_BJXM01000014.1"/>
</dbReference>
<evidence type="ECO:0000256" key="4">
    <source>
        <dbReference type="ARBA" id="ARBA00022801"/>
    </source>
</evidence>
<feature type="transmembrane region" description="Helical" evidence="7">
    <location>
        <begin position="195"/>
        <end position="213"/>
    </location>
</feature>
<keyword evidence="2" id="KW-1003">Cell membrane</keyword>
<dbReference type="Pfam" id="PF01569">
    <property type="entry name" value="PAP2"/>
    <property type="match status" value="1"/>
</dbReference>
<evidence type="ECO:0000313" key="10">
    <source>
        <dbReference type="Proteomes" id="UP000266178"/>
    </source>
</evidence>
<evidence type="ECO:0000313" key="9">
    <source>
        <dbReference type="EMBL" id="RIH93160.1"/>
    </source>
</evidence>
<feature type="transmembrane region" description="Helical" evidence="7">
    <location>
        <begin position="169"/>
        <end position="189"/>
    </location>
</feature>
<dbReference type="InterPro" id="IPR036938">
    <property type="entry name" value="PAP2/HPO_sf"/>
</dbReference>
<evidence type="ECO:0000256" key="7">
    <source>
        <dbReference type="SAM" id="Phobius"/>
    </source>
</evidence>
<keyword evidence="10" id="KW-1185">Reference proteome</keyword>
<comment type="caution">
    <text evidence="9">The sequence shown here is derived from an EMBL/GenBank/DDBJ whole genome shotgun (WGS) entry which is preliminary data.</text>
</comment>
<protein>
    <submittedName>
        <fullName evidence="9">PAP2 superfamily protein</fullName>
    </submittedName>
</protein>
<dbReference type="AlphaFoldDB" id="A0A399FAK1"/>
<dbReference type="InterPro" id="IPR000326">
    <property type="entry name" value="PAP2/HPO"/>
</dbReference>
<keyword evidence="3 7" id="KW-0812">Transmembrane</keyword>
<dbReference type="Gene3D" id="1.20.144.10">
    <property type="entry name" value="Phosphatidic acid phosphatase type 2/haloperoxidase"/>
    <property type="match status" value="2"/>
</dbReference>
<evidence type="ECO:0000256" key="5">
    <source>
        <dbReference type="ARBA" id="ARBA00022989"/>
    </source>
</evidence>
<dbReference type="PANTHER" id="PTHR14969:SF62">
    <property type="entry name" value="DECAPRENYLPHOSPHORYL-5-PHOSPHORIBOSE PHOSPHATASE RV3807C-RELATED"/>
    <property type="match status" value="1"/>
</dbReference>
<feature type="domain" description="Phosphatidic acid phosphatase type 2/haloperoxidase" evidence="8">
    <location>
        <begin position="104"/>
        <end position="210"/>
    </location>
</feature>
<evidence type="ECO:0000256" key="6">
    <source>
        <dbReference type="ARBA" id="ARBA00023136"/>
    </source>
</evidence>
<dbReference type="GO" id="GO:0005886">
    <property type="term" value="C:plasma membrane"/>
    <property type="evidence" value="ECO:0007669"/>
    <property type="project" value="UniProtKB-SubCell"/>
</dbReference>
<evidence type="ECO:0000256" key="3">
    <source>
        <dbReference type="ARBA" id="ARBA00022692"/>
    </source>
</evidence>
<name>A0A399FAK1_9DEIN</name>
<keyword evidence="5 7" id="KW-1133">Transmembrane helix</keyword>
<dbReference type="EMBL" id="QWLB01000009">
    <property type="protein sequence ID" value="RIH93160.1"/>
    <property type="molecule type" value="Genomic_DNA"/>
</dbReference>
<feature type="transmembrane region" description="Helical" evidence="7">
    <location>
        <begin position="75"/>
        <end position="94"/>
    </location>
</feature>
<dbReference type="GO" id="GO:0016787">
    <property type="term" value="F:hydrolase activity"/>
    <property type="evidence" value="ECO:0007669"/>
    <property type="project" value="UniProtKB-KW"/>
</dbReference>
<evidence type="ECO:0000256" key="2">
    <source>
        <dbReference type="ARBA" id="ARBA00022475"/>
    </source>
</evidence>
<dbReference type="PANTHER" id="PTHR14969">
    <property type="entry name" value="SPHINGOSINE-1-PHOSPHATE PHOSPHOHYDROLASE"/>
    <property type="match status" value="1"/>
</dbReference>
<dbReference type="SMART" id="SM00014">
    <property type="entry name" value="acidPPc"/>
    <property type="match status" value="1"/>
</dbReference>
<proteinExistence type="predicted"/>
<comment type="subcellular location">
    <subcellularLocation>
        <location evidence="1">Cell membrane</location>
        <topology evidence="1">Multi-pass membrane protein</topology>
    </subcellularLocation>
</comment>
<keyword evidence="6 7" id="KW-0472">Membrane</keyword>
<feature type="transmembrane region" description="Helical" evidence="7">
    <location>
        <begin position="101"/>
        <end position="122"/>
    </location>
</feature>
<feature type="transmembrane region" description="Helical" evidence="7">
    <location>
        <begin position="20"/>
        <end position="39"/>
    </location>
</feature>
<evidence type="ECO:0000259" key="8">
    <source>
        <dbReference type="SMART" id="SM00014"/>
    </source>
</evidence>